<evidence type="ECO:0000313" key="1">
    <source>
        <dbReference type="EMBL" id="KTT21901.1"/>
    </source>
</evidence>
<dbReference type="AlphaFoldDB" id="A0A147GWA8"/>
<keyword evidence="2" id="KW-1185">Reference proteome</keyword>
<sequence>MAQKLKINAKPTFSAPVVLRLAADNGEVQDVPFTAIFRRVKGSEANAMQAQLEARQLKDSELLDKVLAGWEGLEAEDGTPFHFTPENRAAAREDWPTFEAAIVFAYFKHQDAAVVKN</sequence>
<name>A0A147GWA8_9BURK</name>
<proteinExistence type="predicted"/>
<accession>A0A147GWA8</accession>
<gene>
    <name evidence="1" type="ORF">NS331_11105</name>
</gene>
<dbReference type="RefSeq" id="WP_058642049.1">
    <property type="nucleotide sequence ID" value="NZ_LDSL01000064.1"/>
</dbReference>
<evidence type="ECO:0008006" key="3">
    <source>
        <dbReference type="Google" id="ProtNLM"/>
    </source>
</evidence>
<evidence type="ECO:0000313" key="2">
    <source>
        <dbReference type="Proteomes" id="UP000072741"/>
    </source>
</evidence>
<organism evidence="1 2">
    <name type="scientific">Pseudacidovorax intermedius</name>
    <dbReference type="NCBI Taxonomy" id="433924"/>
    <lineage>
        <taxon>Bacteria</taxon>
        <taxon>Pseudomonadati</taxon>
        <taxon>Pseudomonadota</taxon>
        <taxon>Betaproteobacteria</taxon>
        <taxon>Burkholderiales</taxon>
        <taxon>Comamonadaceae</taxon>
        <taxon>Pseudacidovorax</taxon>
    </lineage>
</organism>
<dbReference type="Proteomes" id="UP000072741">
    <property type="component" value="Unassembled WGS sequence"/>
</dbReference>
<reference evidence="1 2" key="1">
    <citation type="journal article" date="2016" name="Front. Microbiol.">
        <title>Genomic Resource of Rice Seed Associated Bacteria.</title>
        <authorList>
            <person name="Midha S."/>
            <person name="Bansal K."/>
            <person name="Sharma S."/>
            <person name="Kumar N."/>
            <person name="Patil P.P."/>
            <person name="Chaudhry V."/>
            <person name="Patil P.B."/>
        </authorList>
    </citation>
    <scope>NUCLEOTIDE SEQUENCE [LARGE SCALE GENOMIC DNA]</scope>
    <source>
        <strain evidence="1 2">NS331</strain>
    </source>
</reference>
<dbReference type="InterPro" id="IPR014859">
    <property type="entry name" value="Phage_TAC_4"/>
</dbReference>
<protein>
    <recommendedName>
        <fullName evidence="3">Tail assembly chaperone</fullName>
    </recommendedName>
</protein>
<dbReference type="Pfam" id="PF08748">
    <property type="entry name" value="Phage_TAC_4"/>
    <property type="match status" value="1"/>
</dbReference>
<dbReference type="EMBL" id="LDSL01000064">
    <property type="protein sequence ID" value="KTT21901.1"/>
    <property type="molecule type" value="Genomic_DNA"/>
</dbReference>
<comment type="caution">
    <text evidence="1">The sequence shown here is derived from an EMBL/GenBank/DDBJ whole genome shotgun (WGS) entry which is preliminary data.</text>
</comment>